<evidence type="ECO:0000256" key="6">
    <source>
        <dbReference type="PIRSR" id="PIRSR600888-3"/>
    </source>
</evidence>
<dbReference type="InterPro" id="IPR000888">
    <property type="entry name" value="RmlC-like"/>
</dbReference>
<dbReference type="SUPFAM" id="SSF51182">
    <property type="entry name" value="RmlC-like cupins"/>
    <property type="match status" value="1"/>
</dbReference>
<protein>
    <recommendedName>
        <fullName evidence="4 7">dTDP-4-dehydrorhamnose 3,5-epimerase</fullName>
        <ecNumber evidence="3 7">5.1.3.13</ecNumber>
    </recommendedName>
    <alternativeName>
        <fullName evidence="7">Thymidine diphospho-4-keto-rhamnose 3,5-epimerase</fullName>
    </alternativeName>
</protein>
<sequence>MLFRELVLPGVFLIEPEPHRDARGAFARVFCAESFAKQGLVSQFSQCSVSANTQGGTVRGMHYSAGPDAETKLVRCVSGSIFDVVLDLRPQSATFRQSVAFILTADDHRLLYIPAGFAHGFQTLTDDASVLYLIDRPFVAEAARGVRWNDPAFAINWPRPVSVISERDLNLPLLGDDTKYAMLPARGA</sequence>
<proteinExistence type="inferred from homology"/>
<dbReference type="Gene3D" id="2.60.120.10">
    <property type="entry name" value="Jelly Rolls"/>
    <property type="match status" value="1"/>
</dbReference>
<dbReference type="Proteomes" id="UP000198755">
    <property type="component" value="Unassembled WGS sequence"/>
</dbReference>
<gene>
    <name evidence="8" type="ORF">SAMN05444581_10248</name>
</gene>
<comment type="pathway">
    <text evidence="7">Carbohydrate biosynthesis; dTDP-L-rhamnose biosynthesis.</text>
</comment>
<evidence type="ECO:0000256" key="4">
    <source>
        <dbReference type="ARBA" id="ARBA00019595"/>
    </source>
</evidence>
<dbReference type="NCBIfam" id="TIGR01221">
    <property type="entry name" value="rmlC"/>
    <property type="match status" value="1"/>
</dbReference>
<organism evidence="8 9">
    <name type="scientific">Methylocapsa palsarum</name>
    <dbReference type="NCBI Taxonomy" id="1612308"/>
    <lineage>
        <taxon>Bacteria</taxon>
        <taxon>Pseudomonadati</taxon>
        <taxon>Pseudomonadota</taxon>
        <taxon>Alphaproteobacteria</taxon>
        <taxon>Hyphomicrobiales</taxon>
        <taxon>Beijerinckiaceae</taxon>
        <taxon>Methylocapsa</taxon>
    </lineage>
</organism>
<evidence type="ECO:0000256" key="7">
    <source>
        <dbReference type="RuleBase" id="RU364069"/>
    </source>
</evidence>
<keyword evidence="9" id="KW-1185">Reference proteome</keyword>
<evidence type="ECO:0000256" key="1">
    <source>
        <dbReference type="ARBA" id="ARBA00001298"/>
    </source>
</evidence>
<dbReference type="UniPathway" id="UPA00124"/>
<evidence type="ECO:0000313" key="9">
    <source>
        <dbReference type="Proteomes" id="UP000198755"/>
    </source>
</evidence>
<dbReference type="GO" id="GO:0005829">
    <property type="term" value="C:cytosol"/>
    <property type="evidence" value="ECO:0007669"/>
    <property type="project" value="TreeGrafter"/>
</dbReference>
<keyword evidence="7" id="KW-0413">Isomerase</keyword>
<dbReference type="GO" id="GO:0000271">
    <property type="term" value="P:polysaccharide biosynthetic process"/>
    <property type="evidence" value="ECO:0007669"/>
    <property type="project" value="TreeGrafter"/>
</dbReference>
<comment type="catalytic activity">
    <reaction evidence="1 7">
        <text>dTDP-4-dehydro-6-deoxy-alpha-D-glucose = dTDP-4-dehydro-beta-L-rhamnose</text>
        <dbReference type="Rhea" id="RHEA:16969"/>
        <dbReference type="ChEBI" id="CHEBI:57649"/>
        <dbReference type="ChEBI" id="CHEBI:62830"/>
        <dbReference type="EC" id="5.1.3.13"/>
    </reaction>
</comment>
<feature type="site" description="Participates in a stacking interaction with the thymidine ring of dTDP-4-oxo-6-deoxyglucose" evidence="6">
    <location>
        <position position="138"/>
    </location>
</feature>
<reference evidence="8 9" key="1">
    <citation type="submission" date="2016-10" db="EMBL/GenBank/DDBJ databases">
        <authorList>
            <person name="de Groot N.N."/>
        </authorList>
    </citation>
    <scope>NUCLEOTIDE SEQUENCE [LARGE SCALE GENOMIC DNA]</scope>
    <source>
        <strain evidence="8 9">NE2</strain>
    </source>
</reference>
<evidence type="ECO:0000256" key="5">
    <source>
        <dbReference type="PIRSR" id="PIRSR600888-1"/>
    </source>
</evidence>
<feature type="active site" description="Proton acceptor" evidence="5">
    <location>
        <position position="62"/>
    </location>
</feature>
<feature type="active site" description="Proton donor" evidence="5">
    <location>
        <position position="132"/>
    </location>
</feature>
<dbReference type="OrthoDB" id="9800680at2"/>
<dbReference type="STRING" id="1612308.SAMN05444581_10248"/>
<dbReference type="Pfam" id="PF00908">
    <property type="entry name" value="dTDP_sugar_isom"/>
    <property type="match status" value="1"/>
</dbReference>
<name>A0A1I3WPS4_9HYPH</name>
<dbReference type="EC" id="5.1.3.13" evidence="3 7"/>
<comment type="similarity">
    <text evidence="7">Belongs to the dTDP-4-dehydrorhamnose 3,5-epimerase family.</text>
</comment>
<dbReference type="InterPro" id="IPR011051">
    <property type="entry name" value="RmlC_Cupin_sf"/>
</dbReference>
<comment type="subunit">
    <text evidence="7">Homodimer.</text>
</comment>
<dbReference type="InterPro" id="IPR014710">
    <property type="entry name" value="RmlC-like_jellyroll"/>
</dbReference>
<dbReference type="PANTHER" id="PTHR21047">
    <property type="entry name" value="DTDP-6-DEOXY-D-GLUCOSE-3,5 EPIMERASE"/>
    <property type="match status" value="1"/>
</dbReference>
<dbReference type="GO" id="GO:0019305">
    <property type="term" value="P:dTDP-rhamnose biosynthetic process"/>
    <property type="evidence" value="ECO:0007669"/>
    <property type="project" value="UniProtKB-UniRule"/>
</dbReference>
<dbReference type="RefSeq" id="WP_091677770.1">
    <property type="nucleotide sequence ID" value="NZ_FOSN01000002.1"/>
</dbReference>
<evidence type="ECO:0000256" key="3">
    <source>
        <dbReference type="ARBA" id="ARBA00012098"/>
    </source>
</evidence>
<comment type="function">
    <text evidence="2 7">Catalyzes the epimerization of the C3' and C5'positions of dTDP-6-deoxy-D-xylo-4-hexulose, forming dTDP-6-deoxy-L-lyxo-4-hexulose.</text>
</comment>
<evidence type="ECO:0000313" key="8">
    <source>
        <dbReference type="EMBL" id="SFK09515.1"/>
    </source>
</evidence>
<dbReference type="PANTHER" id="PTHR21047:SF2">
    <property type="entry name" value="THYMIDINE DIPHOSPHO-4-KETO-RHAMNOSE 3,5-EPIMERASE"/>
    <property type="match status" value="1"/>
</dbReference>
<dbReference type="EMBL" id="FOSN01000002">
    <property type="protein sequence ID" value="SFK09515.1"/>
    <property type="molecule type" value="Genomic_DNA"/>
</dbReference>
<dbReference type="GO" id="GO:0008830">
    <property type="term" value="F:dTDP-4-dehydrorhamnose 3,5-epimerase activity"/>
    <property type="evidence" value="ECO:0007669"/>
    <property type="project" value="UniProtKB-UniRule"/>
</dbReference>
<evidence type="ECO:0000256" key="2">
    <source>
        <dbReference type="ARBA" id="ARBA00001997"/>
    </source>
</evidence>
<dbReference type="AlphaFoldDB" id="A0A1I3WPS4"/>
<accession>A0A1I3WPS4</accession>
<dbReference type="CDD" id="cd00438">
    <property type="entry name" value="cupin_RmlC"/>
    <property type="match status" value="1"/>
</dbReference>